<gene>
    <name evidence="8" type="ORF">GOBAR_AA02708</name>
</gene>
<evidence type="ECO:0000259" key="7">
    <source>
        <dbReference type="Pfam" id="PF25019"/>
    </source>
</evidence>
<name>A0A2P5YQQ9_GOSBA</name>
<dbReference type="Gene3D" id="1.10.8.430">
    <property type="entry name" value="Helical domain of apoptotic protease-activating factors"/>
    <property type="match status" value="1"/>
</dbReference>
<dbReference type="InterPro" id="IPR027417">
    <property type="entry name" value="P-loop_NTPase"/>
</dbReference>
<dbReference type="SUPFAM" id="SSF52540">
    <property type="entry name" value="P-loop containing nucleoside triphosphate hydrolases"/>
    <property type="match status" value="1"/>
</dbReference>
<dbReference type="InterPro" id="IPR056789">
    <property type="entry name" value="LRR_R13L1-DRL21"/>
</dbReference>
<dbReference type="GO" id="GO:0043531">
    <property type="term" value="F:ADP binding"/>
    <property type="evidence" value="ECO:0007669"/>
    <property type="project" value="InterPro"/>
</dbReference>
<dbReference type="EMBL" id="KZ662888">
    <property type="protein sequence ID" value="PPS17902.1"/>
    <property type="molecule type" value="Genomic_DNA"/>
</dbReference>
<dbReference type="OrthoDB" id="2973320at2759"/>
<dbReference type="Pfam" id="PF23247">
    <property type="entry name" value="LRR_RPS2"/>
    <property type="match status" value="1"/>
</dbReference>
<feature type="domain" description="Disease resistance protein winged helix" evidence="6">
    <location>
        <begin position="316"/>
        <end position="383"/>
    </location>
</feature>
<evidence type="ECO:0000259" key="5">
    <source>
        <dbReference type="Pfam" id="PF23247"/>
    </source>
</evidence>
<dbReference type="InterPro" id="IPR057135">
    <property type="entry name" value="At4g27190-like_LRR"/>
</dbReference>
<keyword evidence="2" id="KW-0677">Repeat</keyword>
<dbReference type="Pfam" id="PF25019">
    <property type="entry name" value="LRR_R13L1-DRL21"/>
    <property type="match status" value="1"/>
</dbReference>
<dbReference type="PANTHER" id="PTHR36766">
    <property type="entry name" value="PLANT BROAD-SPECTRUM MILDEW RESISTANCE PROTEIN RPW8"/>
    <property type="match status" value="1"/>
</dbReference>
<evidence type="ECO:0000259" key="6">
    <source>
        <dbReference type="Pfam" id="PF23559"/>
    </source>
</evidence>
<dbReference type="GO" id="GO:0006952">
    <property type="term" value="P:defense response"/>
    <property type="evidence" value="ECO:0007669"/>
    <property type="project" value="UniProtKB-KW"/>
</dbReference>
<dbReference type="Proteomes" id="UP000239757">
    <property type="component" value="Unassembled WGS sequence"/>
</dbReference>
<accession>A0A2P5YQQ9</accession>
<keyword evidence="1" id="KW-0433">Leucine-rich repeat</keyword>
<evidence type="ECO:0000256" key="2">
    <source>
        <dbReference type="ARBA" id="ARBA00022737"/>
    </source>
</evidence>
<protein>
    <submittedName>
        <fullName evidence="8">Uncharacterized protein</fullName>
    </submittedName>
</protein>
<keyword evidence="3" id="KW-0611">Plant defense</keyword>
<evidence type="ECO:0000259" key="4">
    <source>
        <dbReference type="Pfam" id="PF00931"/>
    </source>
</evidence>
<dbReference type="PRINTS" id="PR00364">
    <property type="entry name" value="DISEASERSIST"/>
</dbReference>
<dbReference type="AlphaFoldDB" id="A0A2P5YQQ9"/>
<feature type="domain" description="NB-ARC" evidence="4">
    <location>
        <begin position="102"/>
        <end position="270"/>
    </location>
</feature>
<evidence type="ECO:0000256" key="3">
    <source>
        <dbReference type="ARBA" id="ARBA00022821"/>
    </source>
</evidence>
<dbReference type="PANTHER" id="PTHR36766:SF47">
    <property type="entry name" value="NB-ARC DOMAIN-CONTAINING PROTEIN"/>
    <property type="match status" value="1"/>
</dbReference>
<dbReference type="Gene3D" id="3.80.10.10">
    <property type="entry name" value="Ribonuclease Inhibitor"/>
    <property type="match status" value="4"/>
</dbReference>
<feature type="domain" description="Disease resistance protein At4g27190-like leucine-rich repeats" evidence="5">
    <location>
        <begin position="789"/>
        <end position="928"/>
    </location>
</feature>
<dbReference type="Gene3D" id="3.40.50.300">
    <property type="entry name" value="P-loop containing nucleotide triphosphate hydrolases"/>
    <property type="match status" value="1"/>
</dbReference>
<sequence>MQRRSNGRVKLSRTGLGKLKQAAYDLEVVLDDFNTEALRRSLHTDARSQNVRVKLDAIAGEKSKFHLREGVGEAEIERNEDRQTSSLVTESEVLGRADEKEKIVSMLLSNVSHHDDLSVYAICGMGSLGKTTIAQLVYNDENVAEVFDLRGWVCVSDDFDIKRLTKAIVESFGGKSGDIQELDPLQRCLVEKLAGKRLLLVLDDVWNKSHGKWDRLKQALQCGQKGSTVIVTTRDEDIAVMMATTPFCRLGCLSDHDSWSLFKKRAFGMEKTGSNANLETIGRQIVQRCGGVPLAIKAIGSRLRFRSQESEWLRVKDFVMIKDKLIGLWMANGFIPSGGALDLHDAGCEIFSELTWRSFFQEIKEDTDGTVTCKMHDLIHDLATSIMRQECCVIEPNEGSQIPKTARHLFVNNSSLSTSVVDLTTLQPLQSLILGCYHFNLSNPSHFIRNKSISRYLRLDGFNVKTLPESTSSLHSLQTLSLRYCGNLQMLPKGTKNLKNLRYLDIRDCHALTSMPVALGQLSFLCKLSMFIVGKEEGCGIDELKELALEGELSIKGLHNVKSSMEAKNANLIKKHKLRSLSLSWRINRNENSPHQNDEEILSALQPHSNLKKLCIIDYQDHQLPPLGKLRFLKVLNIWGMGALKYIDNNFYGDMESSFPSLEVLGIHEAPCLEEWTTVYSTEHFPVLSSLTIYSCPKLVKLPLLQSLKDLHIGGTNVTLLTPLIMNATVLTSLSISGFTELPDGLLQNQKQLGSLYVRSCSLKSSSDLLDNLSSLKYLEIRGCSIESLPVGLQNLSSLKTLHLNCCDSLVSLPVNGLQGLSSLSSLRIQNCKTLASLSEGVGYLTSLQDFLINGRPELTSLPRSIQYLSSLRYLSICNCSGLISLPDEIQHLTLLSELEIEHCYNLMSLPQGVRNLTALQKLTISGCPHLQRRCKKLRGEDWPNIAHIPSIEIFNKVILYF</sequence>
<evidence type="ECO:0000313" key="9">
    <source>
        <dbReference type="Proteomes" id="UP000239757"/>
    </source>
</evidence>
<dbReference type="FunFam" id="3.40.50.300:FF:001091">
    <property type="entry name" value="Probable disease resistance protein At1g61300"/>
    <property type="match status" value="1"/>
</dbReference>
<dbReference type="SUPFAM" id="SSF52058">
    <property type="entry name" value="L domain-like"/>
    <property type="match status" value="2"/>
</dbReference>
<proteinExistence type="predicted"/>
<organism evidence="8 9">
    <name type="scientific">Gossypium barbadense</name>
    <name type="common">Sea Island cotton</name>
    <name type="synonym">Hibiscus barbadensis</name>
    <dbReference type="NCBI Taxonomy" id="3634"/>
    <lineage>
        <taxon>Eukaryota</taxon>
        <taxon>Viridiplantae</taxon>
        <taxon>Streptophyta</taxon>
        <taxon>Embryophyta</taxon>
        <taxon>Tracheophyta</taxon>
        <taxon>Spermatophyta</taxon>
        <taxon>Magnoliopsida</taxon>
        <taxon>eudicotyledons</taxon>
        <taxon>Gunneridae</taxon>
        <taxon>Pentapetalae</taxon>
        <taxon>rosids</taxon>
        <taxon>malvids</taxon>
        <taxon>Malvales</taxon>
        <taxon>Malvaceae</taxon>
        <taxon>Malvoideae</taxon>
        <taxon>Gossypium</taxon>
    </lineage>
</organism>
<feature type="domain" description="R13L1/DRL21-like LRR repeat region" evidence="7">
    <location>
        <begin position="541"/>
        <end position="668"/>
    </location>
</feature>
<dbReference type="Pfam" id="PF23559">
    <property type="entry name" value="WHD_DRP"/>
    <property type="match status" value="1"/>
</dbReference>
<evidence type="ECO:0000313" key="8">
    <source>
        <dbReference type="EMBL" id="PPS17902.1"/>
    </source>
</evidence>
<dbReference type="InterPro" id="IPR032675">
    <property type="entry name" value="LRR_dom_sf"/>
</dbReference>
<evidence type="ECO:0000256" key="1">
    <source>
        <dbReference type="ARBA" id="ARBA00022614"/>
    </source>
</evidence>
<dbReference type="InterPro" id="IPR002182">
    <property type="entry name" value="NB-ARC"/>
</dbReference>
<reference evidence="8 9" key="1">
    <citation type="submission" date="2015-01" db="EMBL/GenBank/DDBJ databases">
        <title>Genome of allotetraploid Gossypium barbadense reveals genomic plasticity and fiber elongation in cotton evolution.</title>
        <authorList>
            <person name="Chen X."/>
            <person name="Liu X."/>
            <person name="Zhao B."/>
            <person name="Zheng H."/>
            <person name="Hu Y."/>
            <person name="Lu G."/>
            <person name="Yang C."/>
            <person name="Chen J."/>
            <person name="Shan C."/>
            <person name="Zhang L."/>
            <person name="Zhou Y."/>
            <person name="Wang L."/>
            <person name="Guo W."/>
            <person name="Bai Y."/>
            <person name="Ruan J."/>
            <person name="Shangguan X."/>
            <person name="Mao Y."/>
            <person name="Jiang J."/>
            <person name="Zhu Y."/>
            <person name="Lei J."/>
            <person name="Kang H."/>
            <person name="Chen S."/>
            <person name="He X."/>
            <person name="Wang R."/>
            <person name="Wang Y."/>
            <person name="Chen J."/>
            <person name="Wang L."/>
            <person name="Yu S."/>
            <person name="Wang B."/>
            <person name="Wei J."/>
            <person name="Song S."/>
            <person name="Lu X."/>
            <person name="Gao Z."/>
            <person name="Gu W."/>
            <person name="Deng X."/>
            <person name="Ma D."/>
            <person name="Wang S."/>
            <person name="Liang W."/>
            <person name="Fang L."/>
            <person name="Cai C."/>
            <person name="Zhu X."/>
            <person name="Zhou B."/>
            <person name="Zhang Y."/>
            <person name="Chen Z."/>
            <person name="Xu S."/>
            <person name="Zhu R."/>
            <person name="Wang S."/>
            <person name="Zhang T."/>
            <person name="Zhao G."/>
        </authorList>
    </citation>
    <scope>NUCLEOTIDE SEQUENCE [LARGE SCALE GENOMIC DNA]</scope>
    <source>
        <strain evidence="9">cv. Xinhai21</strain>
        <tissue evidence="8">Leaf</tissue>
    </source>
</reference>
<dbReference type="InterPro" id="IPR058922">
    <property type="entry name" value="WHD_DRP"/>
</dbReference>
<dbReference type="InterPro" id="IPR042197">
    <property type="entry name" value="Apaf_helical"/>
</dbReference>
<dbReference type="Pfam" id="PF00931">
    <property type="entry name" value="NB-ARC"/>
    <property type="match status" value="1"/>
</dbReference>